<gene>
    <name evidence="2" type="ORF">ACFQGD_03240</name>
</gene>
<proteinExistence type="predicted"/>
<keyword evidence="1" id="KW-0812">Transmembrane</keyword>
<keyword evidence="3" id="KW-1185">Reference proteome</keyword>
<sequence length="64" mass="6568">MCPRTLRARLRALGAAEHGMTTAEYAIGTLAAAAFAAVLYGVVSGDSVVDALTGLVERALSVNF</sequence>
<evidence type="ECO:0000256" key="1">
    <source>
        <dbReference type="SAM" id="Phobius"/>
    </source>
</evidence>
<dbReference type="Pfam" id="PF14029">
    <property type="entry name" value="DUF4244"/>
    <property type="match status" value="1"/>
</dbReference>
<name>A0ABW2BUD2_9PSEU</name>
<evidence type="ECO:0000313" key="3">
    <source>
        <dbReference type="Proteomes" id="UP001596337"/>
    </source>
</evidence>
<dbReference type="EMBL" id="JBHSXX010000001">
    <property type="protein sequence ID" value="MFC6866150.1"/>
    <property type="molecule type" value="Genomic_DNA"/>
</dbReference>
<dbReference type="RefSeq" id="WP_345407185.1">
    <property type="nucleotide sequence ID" value="NZ_BAABLA010000123.1"/>
</dbReference>
<keyword evidence="1" id="KW-1133">Transmembrane helix</keyword>
<protein>
    <submittedName>
        <fullName evidence="2">DUF4244 domain-containing protein</fullName>
    </submittedName>
</protein>
<dbReference type="Proteomes" id="UP001596337">
    <property type="component" value="Unassembled WGS sequence"/>
</dbReference>
<dbReference type="InterPro" id="IPR025338">
    <property type="entry name" value="DUF4244"/>
</dbReference>
<keyword evidence="1" id="KW-0472">Membrane</keyword>
<accession>A0ABW2BUD2</accession>
<comment type="caution">
    <text evidence="2">The sequence shown here is derived from an EMBL/GenBank/DDBJ whole genome shotgun (WGS) entry which is preliminary data.</text>
</comment>
<reference evidence="3" key="1">
    <citation type="journal article" date="2019" name="Int. J. Syst. Evol. Microbiol.">
        <title>The Global Catalogue of Microorganisms (GCM) 10K type strain sequencing project: providing services to taxonomists for standard genome sequencing and annotation.</title>
        <authorList>
            <consortium name="The Broad Institute Genomics Platform"/>
            <consortium name="The Broad Institute Genome Sequencing Center for Infectious Disease"/>
            <person name="Wu L."/>
            <person name="Ma J."/>
        </authorList>
    </citation>
    <scope>NUCLEOTIDE SEQUENCE [LARGE SCALE GENOMIC DNA]</scope>
    <source>
        <strain evidence="3">KCTC 32255</strain>
    </source>
</reference>
<feature type="transmembrane region" description="Helical" evidence="1">
    <location>
        <begin position="21"/>
        <end position="43"/>
    </location>
</feature>
<organism evidence="2 3">
    <name type="scientific">Haloechinothrix salitolerans</name>
    <dbReference type="NCBI Taxonomy" id="926830"/>
    <lineage>
        <taxon>Bacteria</taxon>
        <taxon>Bacillati</taxon>
        <taxon>Actinomycetota</taxon>
        <taxon>Actinomycetes</taxon>
        <taxon>Pseudonocardiales</taxon>
        <taxon>Pseudonocardiaceae</taxon>
        <taxon>Haloechinothrix</taxon>
    </lineage>
</organism>
<evidence type="ECO:0000313" key="2">
    <source>
        <dbReference type="EMBL" id="MFC6866150.1"/>
    </source>
</evidence>